<dbReference type="GO" id="GO:0032543">
    <property type="term" value="P:mitochondrial translation"/>
    <property type="evidence" value="ECO:0007669"/>
    <property type="project" value="InterPro"/>
</dbReference>
<accession>A0A8H7A165</accession>
<dbReference type="PANTHER" id="PTHR13490">
    <property type="entry name" value="MITOCHONDRIAL 28S RIBOSOMAL PROTEIN S28"/>
    <property type="match status" value="1"/>
</dbReference>
<dbReference type="AlphaFoldDB" id="A0A8H7A165"/>
<evidence type="ECO:0000259" key="1">
    <source>
        <dbReference type="Pfam" id="PF10213"/>
    </source>
</evidence>
<feature type="domain" description="Small ribosomal subunit protein mS35 mitochondrial conserved" evidence="1">
    <location>
        <begin position="97"/>
        <end position="249"/>
    </location>
</feature>
<dbReference type="PANTHER" id="PTHR13490:SF0">
    <property type="entry name" value="SMALL RIBOSOMAL SUBUNIT PROTEIN MS35"/>
    <property type="match status" value="1"/>
</dbReference>
<keyword evidence="3" id="KW-1185">Reference proteome</keyword>
<protein>
    <recommendedName>
        <fullName evidence="1">Small ribosomal subunit protein mS35 mitochondrial conserved domain-containing protein</fullName>
    </recommendedName>
</protein>
<dbReference type="OrthoDB" id="283424at2759"/>
<proteinExistence type="predicted"/>
<dbReference type="EMBL" id="JACETU010000002">
    <property type="protein sequence ID" value="KAF7436722.1"/>
    <property type="molecule type" value="Genomic_DNA"/>
</dbReference>
<dbReference type="GO" id="GO:0005763">
    <property type="term" value="C:mitochondrial small ribosomal subunit"/>
    <property type="evidence" value="ECO:0007669"/>
    <property type="project" value="TreeGrafter"/>
</dbReference>
<evidence type="ECO:0000313" key="2">
    <source>
        <dbReference type="EMBL" id="KAF7436722.1"/>
    </source>
</evidence>
<reference evidence="2" key="1">
    <citation type="submission" date="2019-07" db="EMBL/GenBank/DDBJ databases">
        <authorList>
            <person name="Palmer J.M."/>
        </authorList>
    </citation>
    <scope>NUCLEOTIDE SEQUENCE</scope>
    <source>
        <strain evidence="2">PC9</strain>
    </source>
</reference>
<dbReference type="VEuPathDB" id="FungiDB:PC9H_003555"/>
<dbReference type="InterPro" id="IPR039848">
    <property type="entry name" value="Ribosomal_mS35_mt"/>
</dbReference>
<dbReference type="Pfam" id="PF10213">
    <property type="entry name" value="MRP-S28"/>
    <property type="match status" value="1"/>
</dbReference>
<comment type="caution">
    <text evidence="2">The sequence shown here is derived from an EMBL/GenBank/DDBJ whole genome shotgun (WGS) entry which is preliminary data.</text>
</comment>
<dbReference type="InterPro" id="IPR019349">
    <property type="entry name" value="Ribosomal_mS35_mit"/>
</dbReference>
<sequence length="266" mass="29467">MRAVYHALTSASKQVRPSLATSSHIRSFHASSAMLARRTKMEEKITATDALELLDDEFDDDDTASSGHMMLRQHRQILHYLRLIEHEMPKLVAFRKPFVPPDSSTPLHVRSLDYAGEEHPAALKRVLVVAVDDLPLAGQHAVHKLKLLAGPRWTPNPPTDAGVSREKEWGNGYVKISCEDFPKPAMNLKWASDALDRLVAAANDASDTFAKLPLDLRHVYAKARKAKKGEHLRGRVFHRPTIRDFPAEWLPSGGAVASSGPPTSIA</sequence>
<evidence type="ECO:0000313" key="3">
    <source>
        <dbReference type="Proteomes" id="UP000623687"/>
    </source>
</evidence>
<dbReference type="GeneID" id="59373373"/>
<organism evidence="2 3">
    <name type="scientific">Pleurotus ostreatus</name>
    <name type="common">Oyster mushroom</name>
    <name type="synonym">White-rot fungus</name>
    <dbReference type="NCBI Taxonomy" id="5322"/>
    <lineage>
        <taxon>Eukaryota</taxon>
        <taxon>Fungi</taxon>
        <taxon>Dikarya</taxon>
        <taxon>Basidiomycota</taxon>
        <taxon>Agaricomycotina</taxon>
        <taxon>Agaricomycetes</taxon>
        <taxon>Agaricomycetidae</taxon>
        <taxon>Agaricales</taxon>
        <taxon>Pleurotineae</taxon>
        <taxon>Pleurotaceae</taxon>
        <taxon>Pleurotus</taxon>
    </lineage>
</organism>
<gene>
    <name evidence="2" type="ORF">PC9H_003555</name>
</gene>
<dbReference type="Proteomes" id="UP000623687">
    <property type="component" value="Unassembled WGS sequence"/>
</dbReference>
<name>A0A8H7A165_PLEOS</name>
<dbReference type="GO" id="GO:0003735">
    <property type="term" value="F:structural constituent of ribosome"/>
    <property type="evidence" value="ECO:0007669"/>
    <property type="project" value="InterPro"/>
</dbReference>
<dbReference type="RefSeq" id="XP_036634621.1">
    <property type="nucleotide sequence ID" value="XM_036773148.1"/>
</dbReference>